<keyword evidence="1" id="KW-0732">Signal</keyword>
<dbReference type="Gene3D" id="3.90.1720.10">
    <property type="entry name" value="endopeptidase domain like (from Nostoc punctiforme)"/>
    <property type="match status" value="1"/>
</dbReference>
<reference evidence="2 3" key="1">
    <citation type="submission" date="2019-08" db="EMBL/GenBank/DDBJ databases">
        <title>Lentzea from Indian Himalayas.</title>
        <authorList>
            <person name="Mandal S."/>
            <person name="Mallick Gupta A."/>
            <person name="Maiti P.K."/>
            <person name="Sarkar J."/>
            <person name="Mandal S."/>
        </authorList>
    </citation>
    <scope>NUCLEOTIDE SEQUENCE [LARGE SCALE GENOMIC DNA]</scope>
    <source>
        <strain evidence="2 3">PSKA42</strain>
    </source>
</reference>
<dbReference type="InterPro" id="IPR038765">
    <property type="entry name" value="Papain-like_cys_pep_sf"/>
</dbReference>
<sequence length="222" mass="24442">MAPGRVPYSQTAYYSNQYGRYRQDCSGFTSMAWALDTSYTTASLPNLMHTVNRADLQMGDALWKRNGDSGHVALFMRWADAGKTQPVVWEEWDFGQVAEERVWSASYASTFTPKRYNNIVEDGPSQTGSSLSGDGRSEIVRVLDDGQVKAWRNGRGFAEMPWDADTIVATGMTDQTAHFADLDGDGDKEIITVLPDGQVKAWRNGKGWARCPGTATPSSPPA</sequence>
<dbReference type="Proteomes" id="UP001515943">
    <property type="component" value="Unassembled WGS sequence"/>
</dbReference>
<gene>
    <name evidence="2" type="ORF">FXN61_31730</name>
</gene>
<organism evidence="2 3">
    <name type="scientific">Lentzea indica</name>
    <dbReference type="NCBI Taxonomy" id="2604800"/>
    <lineage>
        <taxon>Bacteria</taxon>
        <taxon>Bacillati</taxon>
        <taxon>Actinomycetota</taxon>
        <taxon>Actinomycetes</taxon>
        <taxon>Pseudonocardiales</taxon>
        <taxon>Pseudonocardiaceae</taxon>
        <taxon>Lentzea</taxon>
    </lineage>
</organism>
<dbReference type="RefSeq" id="WP_167977757.1">
    <property type="nucleotide sequence ID" value="NZ_VSRL01000154.1"/>
</dbReference>
<protein>
    <submittedName>
        <fullName evidence="2">VCBS repeat-containing protein</fullName>
    </submittedName>
</protein>
<evidence type="ECO:0000313" key="2">
    <source>
        <dbReference type="EMBL" id="NKE61105.1"/>
    </source>
</evidence>
<name>A0ABX1FQ18_9PSEU</name>
<proteinExistence type="predicted"/>
<keyword evidence="3" id="KW-1185">Reference proteome</keyword>
<dbReference type="Pfam" id="PF13517">
    <property type="entry name" value="FG-GAP_3"/>
    <property type="match status" value="1"/>
</dbReference>
<evidence type="ECO:0000313" key="3">
    <source>
        <dbReference type="Proteomes" id="UP001515943"/>
    </source>
</evidence>
<accession>A0ABX1FQ18</accession>
<dbReference type="InterPro" id="IPR013517">
    <property type="entry name" value="FG-GAP"/>
</dbReference>
<dbReference type="SUPFAM" id="SSF69318">
    <property type="entry name" value="Integrin alpha N-terminal domain"/>
    <property type="match status" value="1"/>
</dbReference>
<dbReference type="SUPFAM" id="SSF54001">
    <property type="entry name" value="Cysteine proteinases"/>
    <property type="match status" value="1"/>
</dbReference>
<dbReference type="InterPro" id="IPR028994">
    <property type="entry name" value="Integrin_alpha_N"/>
</dbReference>
<dbReference type="EMBL" id="VSRL01000154">
    <property type="protein sequence ID" value="NKE61105.1"/>
    <property type="molecule type" value="Genomic_DNA"/>
</dbReference>
<evidence type="ECO:0000256" key="1">
    <source>
        <dbReference type="ARBA" id="ARBA00022729"/>
    </source>
</evidence>
<comment type="caution">
    <text evidence="2">The sequence shown here is derived from an EMBL/GenBank/DDBJ whole genome shotgun (WGS) entry which is preliminary data.</text>
</comment>